<reference evidence="2 3" key="1">
    <citation type="journal article" date="2015" name="Int. J. Syst. Evol. Microbiol.">
        <title>Youhaiella tibetensis gen. nov., sp. nov., isolated from subsurface sediment.</title>
        <authorList>
            <person name="Wang Y.X."/>
            <person name="Huang F.Q."/>
            <person name="Nogi Y."/>
            <person name="Pang S.J."/>
            <person name="Wang P.K."/>
            <person name="Lv J."/>
        </authorList>
    </citation>
    <scope>NUCLEOTIDE SEQUENCE [LARGE SCALE GENOMIC DNA]</scope>
    <source>
        <strain evidence="3">fig4</strain>
    </source>
</reference>
<dbReference type="RefSeq" id="WP_082202280.1">
    <property type="nucleotide sequence ID" value="NZ_BMFM01000001.1"/>
</dbReference>
<dbReference type="InterPro" id="IPR000835">
    <property type="entry name" value="HTH_MarR-typ"/>
</dbReference>
<dbReference type="OrthoDB" id="32523at2"/>
<keyword evidence="3" id="KW-1185">Reference proteome</keyword>
<proteinExistence type="predicted"/>
<evidence type="ECO:0000259" key="1">
    <source>
        <dbReference type="PROSITE" id="PS50995"/>
    </source>
</evidence>
<organism evidence="2 3">
    <name type="scientific">Paradevosia tibetensis</name>
    <dbReference type="NCBI Taxonomy" id="1447062"/>
    <lineage>
        <taxon>Bacteria</taxon>
        <taxon>Pseudomonadati</taxon>
        <taxon>Pseudomonadota</taxon>
        <taxon>Alphaproteobacteria</taxon>
        <taxon>Hyphomicrobiales</taxon>
        <taxon>Devosiaceae</taxon>
        <taxon>Paradevosia</taxon>
    </lineage>
</organism>
<dbReference type="PRINTS" id="PR00598">
    <property type="entry name" value="HTHMARR"/>
</dbReference>
<dbReference type="Pfam" id="PF12802">
    <property type="entry name" value="MarR_2"/>
    <property type="match status" value="1"/>
</dbReference>
<dbReference type="KEGG" id="yti:FNA67_19635"/>
<feature type="domain" description="HTH marR-type" evidence="1">
    <location>
        <begin position="9"/>
        <end position="149"/>
    </location>
</feature>
<dbReference type="GO" id="GO:0006950">
    <property type="term" value="P:response to stress"/>
    <property type="evidence" value="ECO:0007669"/>
    <property type="project" value="TreeGrafter"/>
</dbReference>
<dbReference type="SMART" id="SM00347">
    <property type="entry name" value="HTH_MARR"/>
    <property type="match status" value="1"/>
</dbReference>
<dbReference type="SUPFAM" id="SSF46785">
    <property type="entry name" value="Winged helix' DNA-binding domain"/>
    <property type="match status" value="1"/>
</dbReference>
<dbReference type="InterPro" id="IPR036388">
    <property type="entry name" value="WH-like_DNA-bd_sf"/>
</dbReference>
<accession>A0A5B9DSU6</accession>
<evidence type="ECO:0000313" key="3">
    <source>
        <dbReference type="Proteomes" id="UP000321062"/>
    </source>
</evidence>
<dbReference type="EMBL" id="CP041690">
    <property type="protein sequence ID" value="QEE22236.1"/>
    <property type="molecule type" value="Genomic_DNA"/>
</dbReference>
<gene>
    <name evidence="2" type="ORF">FNA67_19635</name>
</gene>
<dbReference type="AlphaFoldDB" id="A0A5B9DSU6"/>
<dbReference type="InterPro" id="IPR039422">
    <property type="entry name" value="MarR/SlyA-like"/>
</dbReference>
<name>A0A5B9DSU6_9HYPH</name>
<dbReference type="Proteomes" id="UP000321062">
    <property type="component" value="Chromosome"/>
</dbReference>
<dbReference type="Gene3D" id="1.10.10.10">
    <property type="entry name" value="Winged helix-like DNA-binding domain superfamily/Winged helix DNA-binding domain"/>
    <property type="match status" value="1"/>
</dbReference>
<sequence>MAGRSSRVELTRAQRMRRVGLGLRRIVYWSDHASAFAAKKLRLHPTDLACIGYLYDSDEALSPKQIISHLGLSSGSGTALLDRLESSGFISRVPHPTDRRSVLIELNREKAAEPIAFYRYMRQSYGAVMDKFSDAELDRIAEFLEEVSEVQVNAQIEGLAPQD</sequence>
<dbReference type="PROSITE" id="PS50995">
    <property type="entry name" value="HTH_MARR_2"/>
    <property type="match status" value="1"/>
</dbReference>
<dbReference type="GO" id="GO:0003700">
    <property type="term" value="F:DNA-binding transcription factor activity"/>
    <property type="evidence" value="ECO:0007669"/>
    <property type="project" value="InterPro"/>
</dbReference>
<dbReference type="PANTHER" id="PTHR33164">
    <property type="entry name" value="TRANSCRIPTIONAL REGULATOR, MARR FAMILY"/>
    <property type="match status" value="1"/>
</dbReference>
<evidence type="ECO:0000313" key="2">
    <source>
        <dbReference type="EMBL" id="QEE22236.1"/>
    </source>
</evidence>
<protein>
    <submittedName>
        <fullName evidence="2">MarR family transcriptional regulator</fullName>
    </submittedName>
</protein>
<dbReference type="PANTHER" id="PTHR33164:SF106">
    <property type="entry name" value="TRANSCRIPTIONAL REGULATORY PROTEIN"/>
    <property type="match status" value="1"/>
</dbReference>
<dbReference type="InterPro" id="IPR036390">
    <property type="entry name" value="WH_DNA-bd_sf"/>
</dbReference>